<evidence type="ECO:0000256" key="1">
    <source>
        <dbReference type="SAM" id="MobiDB-lite"/>
    </source>
</evidence>
<dbReference type="PANTHER" id="PTHR44137">
    <property type="entry name" value="BNAC03G44070D PROTEIN"/>
    <property type="match status" value="1"/>
</dbReference>
<dbReference type="PROSITE" id="PS50076">
    <property type="entry name" value="DNAJ_2"/>
    <property type="match status" value="1"/>
</dbReference>
<dbReference type="InterPro" id="IPR001623">
    <property type="entry name" value="DnaJ_domain"/>
</dbReference>
<organism evidence="3 4">
    <name type="scientific">Zingiber officinale</name>
    <name type="common">Ginger</name>
    <name type="synonym">Amomum zingiber</name>
    <dbReference type="NCBI Taxonomy" id="94328"/>
    <lineage>
        <taxon>Eukaryota</taxon>
        <taxon>Viridiplantae</taxon>
        <taxon>Streptophyta</taxon>
        <taxon>Embryophyta</taxon>
        <taxon>Tracheophyta</taxon>
        <taxon>Spermatophyta</taxon>
        <taxon>Magnoliopsida</taxon>
        <taxon>Liliopsida</taxon>
        <taxon>Zingiberales</taxon>
        <taxon>Zingiberaceae</taxon>
        <taxon>Zingiber</taxon>
    </lineage>
</organism>
<dbReference type="Pfam" id="PF00226">
    <property type="entry name" value="DnaJ"/>
    <property type="match status" value="1"/>
</dbReference>
<keyword evidence="4" id="KW-1185">Reference proteome</keyword>
<reference evidence="3 4" key="1">
    <citation type="submission" date="2020-08" db="EMBL/GenBank/DDBJ databases">
        <title>Plant Genome Project.</title>
        <authorList>
            <person name="Zhang R.-G."/>
        </authorList>
    </citation>
    <scope>NUCLEOTIDE SEQUENCE [LARGE SCALE GENOMIC DNA]</scope>
    <source>
        <tissue evidence="3">Rhizome</tissue>
    </source>
</reference>
<feature type="compositionally biased region" description="Low complexity" evidence="1">
    <location>
        <begin position="117"/>
        <end position="126"/>
    </location>
</feature>
<comment type="caution">
    <text evidence="3">The sequence shown here is derived from an EMBL/GenBank/DDBJ whole genome shotgun (WGS) entry which is preliminary data.</text>
</comment>
<evidence type="ECO:0000313" key="3">
    <source>
        <dbReference type="EMBL" id="KAG6476124.1"/>
    </source>
</evidence>
<dbReference type="CDD" id="cd06257">
    <property type="entry name" value="DnaJ"/>
    <property type="match status" value="1"/>
</dbReference>
<dbReference type="Proteomes" id="UP000734854">
    <property type="component" value="Unassembled WGS sequence"/>
</dbReference>
<dbReference type="AlphaFoldDB" id="A0A8J5EX21"/>
<accession>A0A8J5EX21</accession>
<protein>
    <recommendedName>
        <fullName evidence="2">J domain-containing protein</fullName>
    </recommendedName>
</protein>
<evidence type="ECO:0000313" key="4">
    <source>
        <dbReference type="Proteomes" id="UP000734854"/>
    </source>
</evidence>
<dbReference type="SMART" id="SM00271">
    <property type="entry name" value="DnaJ"/>
    <property type="match status" value="1"/>
</dbReference>
<feature type="region of interest" description="Disordered" evidence="1">
    <location>
        <begin position="117"/>
        <end position="169"/>
    </location>
</feature>
<dbReference type="PANTHER" id="PTHR44137:SF53">
    <property type="entry name" value="DNAJ DOMAIN CONTAINING PROTEIN, EXPRESSED"/>
    <property type="match status" value="1"/>
</dbReference>
<dbReference type="EMBL" id="JACMSC010000018">
    <property type="protein sequence ID" value="KAG6476124.1"/>
    <property type="molecule type" value="Genomic_DNA"/>
</dbReference>
<evidence type="ECO:0000259" key="2">
    <source>
        <dbReference type="PROSITE" id="PS50076"/>
    </source>
</evidence>
<name>A0A8J5EX21_ZINOF</name>
<sequence>MDCNREDAKRAMELAEIKFKANDVEGAKRIAQKACDMFGDLPGIRRAVAAYEVHLAAAKKNWHAVLRLRPGEDDQHKVREQFLKMSILTHPDKNSSSAADGAFKFVMEAWNRLSIKAARSKSSNSNAKDDDNNTNNAESGRKRQQEEEESSKSNKKRHEEEDTNKSSNTDDVCPQCVDGCCKFLDKERTIKRCETCKLIVLMARDLNFKLRVEGRGTVKLVWEKLRIEVQSTNKVNIQGGGCIEVTTTNSDE</sequence>
<dbReference type="OrthoDB" id="10250354at2759"/>
<feature type="domain" description="J" evidence="2">
    <location>
        <begin position="61"/>
        <end position="126"/>
    </location>
</feature>
<gene>
    <name evidence="3" type="ORF">ZIOFF_065360</name>
</gene>
<proteinExistence type="predicted"/>